<dbReference type="EMBL" id="NBNE01009948">
    <property type="protein sequence ID" value="OWY97905.1"/>
    <property type="molecule type" value="Genomic_DNA"/>
</dbReference>
<dbReference type="SUPFAM" id="SSF54001">
    <property type="entry name" value="Cysteine proteinases"/>
    <property type="match status" value="1"/>
</dbReference>
<evidence type="ECO:0008006" key="3">
    <source>
        <dbReference type="Google" id="ProtNLM"/>
    </source>
</evidence>
<dbReference type="AlphaFoldDB" id="A0A225UWQ0"/>
<reference evidence="2" key="1">
    <citation type="submission" date="2017-03" db="EMBL/GenBank/DDBJ databases">
        <title>Phytopthora megakarya and P. palmivora, two closely related causual agents of cacao black pod achieved similar genome size and gene model numbers by different mechanisms.</title>
        <authorList>
            <person name="Ali S."/>
            <person name="Shao J."/>
            <person name="Larry D.J."/>
            <person name="Kronmiller B."/>
            <person name="Shen D."/>
            <person name="Strem M.D."/>
            <person name="Melnick R.L."/>
            <person name="Guiltinan M.J."/>
            <person name="Tyler B.M."/>
            <person name="Meinhardt L.W."/>
            <person name="Bailey B.A."/>
        </authorList>
    </citation>
    <scope>NUCLEOTIDE SEQUENCE [LARGE SCALE GENOMIC DNA]</scope>
    <source>
        <strain evidence="2">zdho120</strain>
    </source>
</reference>
<name>A0A225UWQ0_9STRA</name>
<dbReference type="Gene3D" id="3.40.395.10">
    <property type="entry name" value="Adenoviral Proteinase, Chain A"/>
    <property type="match status" value="1"/>
</dbReference>
<dbReference type="OrthoDB" id="3972426at2759"/>
<protein>
    <recommendedName>
        <fullName evidence="3">Ubiquitin-like protease family profile domain-containing protein</fullName>
    </recommendedName>
</protein>
<accession>A0A225UWQ0</accession>
<comment type="caution">
    <text evidence="1">The sequence shown here is derived from an EMBL/GenBank/DDBJ whole genome shotgun (WGS) entry which is preliminary data.</text>
</comment>
<evidence type="ECO:0000313" key="1">
    <source>
        <dbReference type="EMBL" id="OWY97905.1"/>
    </source>
</evidence>
<gene>
    <name evidence="1" type="ORF">PHMEG_00031451</name>
</gene>
<proteinExistence type="predicted"/>
<dbReference type="InterPro" id="IPR038765">
    <property type="entry name" value="Papain-like_cys_pep_sf"/>
</dbReference>
<keyword evidence="2" id="KW-1185">Reference proteome</keyword>
<evidence type="ECO:0000313" key="2">
    <source>
        <dbReference type="Proteomes" id="UP000198211"/>
    </source>
</evidence>
<organism evidence="1 2">
    <name type="scientific">Phytophthora megakarya</name>
    <dbReference type="NCBI Taxonomy" id="4795"/>
    <lineage>
        <taxon>Eukaryota</taxon>
        <taxon>Sar</taxon>
        <taxon>Stramenopiles</taxon>
        <taxon>Oomycota</taxon>
        <taxon>Peronosporomycetes</taxon>
        <taxon>Peronosporales</taxon>
        <taxon>Peronosporaceae</taxon>
        <taxon>Phytophthora</taxon>
    </lineage>
</organism>
<dbReference type="Proteomes" id="UP000198211">
    <property type="component" value="Unassembled WGS sequence"/>
</dbReference>
<sequence>MDLPYTKRRRYTAFNGISGMEGPRRYRKLTSANNGQSLLSSLYKKSFDYRSFPRREQCFGGIGGRTAESGGEESSVALNVSNVPEFTSSSSEGGVTALYWLCRQTRCSFPPWQAFDDFLALYQTQTLQSRTFVCTHAGKYKSRAASKRQRQERRAKGYEAQVCISSSRGWSDLIGSSRVYKDANSHWHSTDQCVCPSCRHGDAYVCSSLTRCQLEHNNRLSAQAYKSHPANCVVLDDTTIQTIDPMKSSYANSVRAIVETLVTRLPDYAPRKYRVHHYQSNLGVQVDSYNCGVYVLLAFEEFAGAQDLSMLSRKELQYLRYRYLVICV</sequence>